<evidence type="ECO:0000313" key="4">
    <source>
        <dbReference type="Proteomes" id="UP000537188"/>
    </source>
</evidence>
<organism evidence="3 4">
    <name type="scientific">Pseudomonas yamanorum</name>
    <dbReference type="NCBI Taxonomy" id="515393"/>
    <lineage>
        <taxon>Bacteria</taxon>
        <taxon>Pseudomonadati</taxon>
        <taxon>Pseudomonadota</taxon>
        <taxon>Gammaproteobacteria</taxon>
        <taxon>Pseudomonadales</taxon>
        <taxon>Pseudomonadaceae</taxon>
        <taxon>Pseudomonas</taxon>
    </lineage>
</organism>
<dbReference type="Pfam" id="PF02129">
    <property type="entry name" value="Peptidase_S15"/>
    <property type="match status" value="1"/>
</dbReference>
<comment type="caution">
    <text evidence="3">The sequence shown here is derived from an EMBL/GenBank/DDBJ whole genome shotgun (WGS) entry which is preliminary data.</text>
</comment>
<proteinExistence type="predicted"/>
<evidence type="ECO:0000259" key="2">
    <source>
        <dbReference type="Pfam" id="PF02129"/>
    </source>
</evidence>
<protein>
    <submittedName>
        <fullName evidence="3">Alpha/beta fold hydrolase</fullName>
    </submittedName>
</protein>
<dbReference type="Gene3D" id="3.40.50.1820">
    <property type="entry name" value="alpha/beta hydrolase"/>
    <property type="match status" value="1"/>
</dbReference>
<dbReference type="PANTHER" id="PTHR22946">
    <property type="entry name" value="DIENELACTONE HYDROLASE DOMAIN-CONTAINING PROTEIN-RELATED"/>
    <property type="match status" value="1"/>
</dbReference>
<evidence type="ECO:0000256" key="1">
    <source>
        <dbReference type="ARBA" id="ARBA00022801"/>
    </source>
</evidence>
<gene>
    <name evidence="3" type="ORF">HX828_29050</name>
</gene>
<dbReference type="PANTHER" id="PTHR22946:SF9">
    <property type="entry name" value="POLYKETIDE TRANSFERASE AF380"/>
    <property type="match status" value="1"/>
</dbReference>
<dbReference type="InterPro" id="IPR029058">
    <property type="entry name" value="AB_hydrolase_fold"/>
</dbReference>
<dbReference type="InterPro" id="IPR050261">
    <property type="entry name" value="FrsA_esterase"/>
</dbReference>
<reference evidence="3 4" key="1">
    <citation type="submission" date="2020-04" db="EMBL/GenBank/DDBJ databases">
        <title>Molecular characterization of pseudomonads from Agaricus bisporus reveal novel blotch 2 pathogens in Western Europe.</title>
        <authorList>
            <person name="Taparia T."/>
            <person name="Krijger M."/>
            <person name="Haynes E."/>
            <person name="Elpinstone J.G."/>
            <person name="Noble R."/>
            <person name="Van Der Wolf J."/>
        </authorList>
    </citation>
    <scope>NUCLEOTIDE SEQUENCE [LARGE SCALE GENOMIC DNA]</scope>
    <source>
        <strain evidence="3 4">IPO3781</strain>
    </source>
</reference>
<dbReference type="SUPFAM" id="SSF53474">
    <property type="entry name" value="alpha/beta-Hydrolases"/>
    <property type="match status" value="1"/>
</dbReference>
<sequence>MTPLNNAPERITVRIPTASGDEIEAWVYLPGGTGPHPVVVMAHGIGAIKACGLAPFAERFREEGFVAIAFDYRNFGGSGGQPREVLSVPRQREDYATVIGWAADQPYIDPRQVIIWGTSFAGMHVVELAASDTRLAGAITQAPLTDGLAAAIMAPPTLGIRLFGLALLDVLGALVGRQPIYIPGHGKPGELSIGATPDGLFGERLMTPKDGTPWHNRVAARSLLSFSWRRPVRRATSVRVPFLLVIPQSDSIAPVPAALKVARRAPRAELFRSAGGHYDVYEGGAGFAEVLRTQVEFLHRHAKTAAERNQV</sequence>
<dbReference type="EMBL" id="JACARF010000058">
    <property type="protein sequence ID" value="NWE79615.1"/>
    <property type="molecule type" value="Genomic_DNA"/>
</dbReference>
<dbReference type="RefSeq" id="WP_177088996.1">
    <property type="nucleotide sequence ID" value="NZ_JACARF010000058.1"/>
</dbReference>
<evidence type="ECO:0000313" key="3">
    <source>
        <dbReference type="EMBL" id="NWE79615.1"/>
    </source>
</evidence>
<name>A0A7Y8K9G1_9PSED</name>
<dbReference type="GO" id="GO:0052689">
    <property type="term" value="F:carboxylic ester hydrolase activity"/>
    <property type="evidence" value="ECO:0007669"/>
    <property type="project" value="UniProtKB-ARBA"/>
</dbReference>
<dbReference type="InterPro" id="IPR000383">
    <property type="entry name" value="Xaa-Pro-like_dom"/>
</dbReference>
<dbReference type="AlphaFoldDB" id="A0A7Y8K9G1"/>
<dbReference type="Proteomes" id="UP000537188">
    <property type="component" value="Unassembled WGS sequence"/>
</dbReference>
<accession>A0A7Y8K9G1</accession>
<keyword evidence="1 3" id="KW-0378">Hydrolase</keyword>
<feature type="domain" description="Xaa-Pro dipeptidyl-peptidase-like" evidence="2">
    <location>
        <begin position="20"/>
        <end position="149"/>
    </location>
</feature>